<dbReference type="SUPFAM" id="SSF53955">
    <property type="entry name" value="Lysozyme-like"/>
    <property type="match status" value="1"/>
</dbReference>
<feature type="signal peptide" evidence="3">
    <location>
        <begin position="1"/>
        <end position="27"/>
    </location>
</feature>
<dbReference type="GO" id="GO:0000270">
    <property type="term" value="P:peptidoglycan metabolic process"/>
    <property type="evidence" value="ECO:0007669"/>
    <property type="project" value="InterPro"/>
</dbReference>
<dbReference type="CDD" id="cd00254">
    <property type="entry name" value="LT-like"/>
    <property type="match status" value="1"/>
</dbReference>
<dbReference type="Proteomes" id="UP000234483">
    <property type="component" value="Unassembled WGS sequence"/>
</dbReference>
<evidence type="ECO:0000313" key="6">
    <source>
        <dbReference type="EMBL" id="PLR08290.1"/>
    </source>
</evidence>
<reference evidence="6 7" key="1">
    <citation type="submission" date="2017-12" db="EMBL/GenBank/DDBJ databases">
        <title>The genome sequence of Caulobacter flavus CGMCC1 15093.</title>
        <authorList>
            <person name="Gao J."/>
            <person name="Mao X."/>
            <person name="Sun J."/>
        </authorList>
    </citation>
    <scope>NUCLEOTIDE SEQUENCE [LARGE SCALE GENOMIC DNA]</scope>
    <source>
        <strain evidence="6 7">CGMCC1 15093</strain>
    </source>
</reference>
<dbReference type="Proteomes" id="UP000281192">
    <property type="component" value="Chromosome"/>
</dbReference>
<evidence type="ECO:0000256" key="2">
    <source>
        <dbReference type="ARBA" id="ARBA00009387"/>
    </source>
</evidence>
<dbReference type="PANTHER" id="PTHR37423:SF2">
    <property type="entry name" value="MEMBRANE-BOUND LYTIC MUREIN TRANSGLYCOSYLASE C"/>
    <property type="match status" value="1"/>
</dbReference>
<evidence type="ECO:0000259" key="4">
    <source>
        <dbReference type="Pfam" id="PF01464"/>
    </source>
</evidence>
<comment type="similarity">
    <text evidence="1">Belongs to the transglycosylase Slt family.</text>
</comment>
<dbReference type="RefSeq" id="WP_101714851.1">
    <property type="nucleotide sequence ID" value="NZ_CP026100.1"/>
</dbReference>
<dbReference type="Gene3D" id="1.10.530.10">
    <property type="match status" value="1"/>
</dbReference>
<feature type="chain" id="PRO_5044577722" evidence="3">
    <location>
        <begin position="28"/>
        <end position="206"/>
    </location>
</feature>
<protein>
    <submittedName>
        <fullName evidence="6">Lytic transglycosylase</fullName>
    </submittedName>
</protein>
<dbReference type="GO" id="GO:0016020">
    <property type="term" value="C:membrane"/>
    <property type="evidence" value="ECO:0007669"/>
    <property type="project" value="InterPro"/>
</dbReference>
<keyword evidence="8" id="KW-1185">Reference proteome</keyword>
<dbReference type="AlphaFoldDB" id="A0A2N5CNP3"/>
<dbReference type="PANTHER" id="PTHR37423">
    <property type="entry name" value="SOLUBLE LYTIC MUREIN TRANSGLYCOSYLASE-RELATED"/>
    <property type="match status" value="1"/>
</dbReference>
<dbReference type="PROSITE" id="PS00922">
    <property type="entry name" value="TRANSGLYCOSYLASE"/>
    <property type="match status" value="1"/>
</dbReference>
<dbReference type="InterPro" id="IPR000189">
    <property type="entry name" value="Transglyc_AS"/>
</dbReference>
<feature type="domain" description="Transglycosylase SLT" evidence="4">
    <location>
        <begin position="77"/>
        <end position="171"/>
    </location>
</feature>
<evidence type="ECO:0000313" key="8">
    <source>
        <dbReference type="Proteomes" id="UP000281192"/>
    </source>
</evidence>
<gene>
    <name evidence="5" type="ORF">C1707_25285</name>
    <name evidence="6" type="ORF">CFHF_20770</name>
</gene>
<proteinExistence type="inferred from homology"/>
<comment type="similarity">
    <text evidence="2">Belongs to the virb1 family.</text>
</comment>
<accession>A0A2N5CNP3</accession>
<evidence type="ECO:0000256" key="1">
    <source>
        <dbReference type="ARBA" id="ARBA00007734"/>
    </source>
</evidence>
<organism evidence="6 7">
    <name type="scientific">Caulobacter flavus</name>
    <dbReference type="NCBI Taxonomy" id="1679497"/>
    <lineage>
        <taxon>Bacteria</taxon>
        <taxon>Pseudomonadati</taxon>
        <taxon>Pseudomonadota</taxon>
        <taxon>Alphaproteobacteria</taxon>
        <taxon>Caulobacterales</taxon>
        <taxon>Caulobacteraceae</taxon>
        <taxon>Caulobacter</taxon>
    </lineage>
</organism>
<dbReference type="EMBL" id="CP026100">
    <property type="protein sequence ID" value="AYV49290.1"/>
    <property type="molecule type" value="Genomic_DNA"/>
</dbReference>
<evidence type="ECO:0000313" key="5">
    <source>
        <dbReference type="EMBL" id="AYV49290.1"/>
    </source>
</evidence>
<evidence type="ECO:0000256" key="3">
    <source>
        <dbReference type="SAM" id="SignalP"/>
    </source>
</evidence>
<keyword evidence="3" id="KW-0732">Signal</keyword>
<sequence length="206" mass="21443">MTFDFARRAMGLAAIAACCLLAAPALAAAQVLEIGDEGEVTRFEGPAVYTDESVEAIAPPLAPVVEVGHEDVRREIAVAAAAYALDPKLVEAVAWRESRFKPTARSRKGAVGVMQLMPATARDLGVDPSDMAQNVRGGAMYLRQMLTRFGGDVKLALAAYNAGPGAVLKHGGVPPYAETQAYVTSILGRMAVSSAAFAVPALGVSN</sequence>
<dbReference type="InterPro" id="IPR023346">
    <property type="entry name" value="Lysozyme-like_dom_sf"/>
</dbReference>
<dbReference type="Pfam" id="PF01464">
    <property type="entry name" value="SLT"/>
    <property type="match status" value="1"/>
</dbReference>
<dbReference type="EMBL" id="PJRQ01000042">
    <property type="protein sequence ID" value="PLR08290.1"/>
    <property type="molecule type" value="Genomic_DNA"/>
</dbReference>
<evidence type="ECO:0000313" key="7">
    <source>
        <dbReference type="Proteomes" id="UP000234483"/>
    </source>
</evidence>
<dbReference type="KEGG" id="cfh:C1707_25285"/>
<reference evidence="5 8" key="2">
    <citation type="submission" date="2018-01" db="EMBL/GenBank/DDBJ databases">
        <title>Complete genome sequence of Caulobacter flavus RHGG3.</title>
        <authorList>
            <person name="Yang E."/>
        </authorList>
    </citation>
    <scope>NUCLEOTIDE SEQUENCE [LARGE SCALE GENOMIC DNA]</scope>
    <source>
        <strain evidence="5 8">RHGG3</strain>
    </source>
</reference>
<dbReference type="GO" id="GO:0008933">
    <property type="term" value="F:peptidoglycan lytic transglycosylase activity"/>
    <property type="evidence" value="ECO:0007669"/>
    <property type="project" value="InterPro"/>
</dbReference>
<dbReference type="OrthoDB" id="9815002at2"/>
<dbReference type="InterPro" id="IPR008258">
    <property type="entry name" value="Transglycosylase_SLT_dom_1"/>
</dbReference>
<name>A0A2N5CNP3_9CAUL</name>